<gene>
    <name evidence="1" type="ORF">LPJ66_006151</name>
</gene>
<evidence type="ECO:0000313" key="1">
    <source>
        <dbReference type="EMBL" id="KAJ1892765.1"/>
    </source>
</evidence>
<organism evidence="1 2">
    <name type="scientific">Kickxella alabastrina</name>
    <dbReference type="NCBI Taxonomy" id="61397"/>
    <lineage>
        <taxon>Eukaryota</taxon>
        <taxon>Fungi</taxon>
        <taxon>Fungi incertae sedis</taxon>
        <taxon>Zoopagomycota</taxon>
        <taxon>Kickxellomycotina</taxon>
        <taxon>Kickxellomycetes</taxon>
        <taxon>Kickxellales</taxon>
        <taxon>Kickxellaceae</taxon>
        <taxon>Kickxella</taxon>
    </lineage>
</organism>
<feature type="non-terminal residue" evidence="1">
    <location>
        <position position="1"/>
    </location>
</feature>
<name>A0ACC1IEW4_9FUNG</name>
<proteinExistence type="predicted"/>
<keyword evidence="2" id="KW-1185">Reference proteome</keyword>
<dbReference type="Proteomes" id="UP001150581">
    <property type="component" value="Unassembled WGS sequence"/>
</dbReference>
<comment type="caution">
    <text evidence="1">The sequence shown here is derived from an EMBL/GenBank/DDBJ whole genome shotgun (WGS) entry which is preliminary data.</text>
</comment>
<protein>
    <submittedName>
        <fullName evidence="1">Uncharacterized protein</fullName>
    </submittedName>
</protein>
<dbReference type="EMBL" id="JANBPG010000938">
    <property type="protein sequence ID" value="KAJ1892765.1"/>
    <property type="molecule type" value="Genomic_DNA"/>
</dbReference>
<evidence type="ECO:0000313" key="2">
    <source>
        <dbReference type="Proteomes" id="UP001150581"/>
    </source>
</evidence>
<reference evidence="1" key="1">
    <citation type="submission" date="2022-07" db="EMBL/GenBank/DDBJ databases">
        <title>Phylogenomic reconstructions and comparative analyses of Kickxellomycotina fungi.</title>
        <authorList>
            <person name="Reynolds N.K."/>
            <person name="Stajich J.E."/>
            <person name="Barry K."/>
            <person name="Grigoriev I.V."/>
            <person name="Crous P."/>
            <person name="Smith M.E."/>
        </authorList>
    </citation>
    <scope>NUCLEOTIDE SEQUENCE</scope>
    <source>
        <strain evidence="1">Benny 63K</strain>
    </source>
</reference>
<accession>A0ACC1IEW4</accession>
<sequence>EWALNIKEAMFKGTKFCHSDQFRYKEFPGLTTIETSTQRQITERTVFIYNCWKECNGQQPL</sequence>